<feature type="compositionally biased region" description="Basic and acidic residues" evidence="1">
    <location>
        <begin position="9"/>
        <end position="18"/>
    </location>
</feature>
<sequence length="102" mass="11686">MRARQCGKAKGDYPDPQERTASSNRRRQCQDYSLGCFNYEPFLGPGSRLLESTTNKEKKQTSEEKCHRKRHECMPQPVPLAIRKTSGKDANFTAPKKVEKRA</sequence>
<keyword evidence="3" id="KW-1185">Reference proteome</keyword>
<protein>
    <submittedName>
        <fullName evidence="2">Uncharacterized protein</fullName>
    </submittedName>
</protein>
<feature type="region of interest" description="Disordered" evidence="1">
    <location>
        <begin position="1"/>
        <end position="26"/>
    </location>
</feature>
<evidence type="ECO:0000313" key="2">
    <source>
        <dbReference type="EMBL" id="KFO24669.1"/>
    </source>
</evidence>
<dbReference type="Proteomes" id="UP000028990">
    <property type="component" value="Unassembled WGS sequence"/>
</dbReference>
<organism evidence="2 3">
    <name type="scientific">Fukomys damarensis</name>
    <name type="common">Damaraland mole rat</name>
    <name type="synonym">Cryptomys damarensis</name>
    <dbReference type="NCBI Taxonomy" id="885580"/>
    <lineage>
        <taxon>Eukaryota</taxon>
        <taxon>Metazoa</taxon>
        <taxon>Chordata</taxon>
        <taxon>Craniata</taxon>
        <taxon>Vertebrata</taxon>
        <taxon>Euteleostomi</taxon>
        <taxon>Mammalia</taxon>
        <taxon>Eutheria</taxon>
        <taxon>Euarchontoglires</taxon>
        <taxon>Glires</taxon>
        <taxon>Rodentia</taxon>
        <taxon>Hystricomorpha</taxon>
        <taxon>Bathyergidae</taxon>
        <taxon>Fukomys</taxon>
    </lineage>
</organism>
<dbReference type="AlphaFoldDB" id="A0A091CXY8"/>
<feature type="compositionally biased region" description="Basic and acidic residues" evidence="1">
    <location>
        <begin position="54"/>
        <end position="66"/>
    </location>
</feature>
<proteinExistence type="predicted"/>
<feature type="region of interest" description="Disordered" evidence="1">
    <location>
        <begin position="47"/>
        <end position="102"/>
    </location>
</feature>
<evidence type="ECO:0000313" key="3">
    <source>
        <dbReference type="Proteomes" id="UP000028990"/>
    </source>
</evidence>
<name>A0A091CXY8_FUKDA</name>
<accession>A0A091CXY8</accession>
<dbReference type="EMBL" id="KN123534">
    <property type="protein sequence ID" value="KFO24669.1"/>
    <property type="molecule type" value="Genomic_DNA"/>
</dbReference>
<evidence type="ECO:0000256" key="1">
    <source>
        <dbReference type="SAM" id="MobiDB-lite"/>
    </source>
</evidence>
<reference evidence="2 3" key="1">
    <citation type="submission" date="2013-11" db="EMBL/GenBank/DDBJ databases">
        <title>The Damaraland mole rat (Fukomys damarensis) genome and evolution of African mole rats.</title>
        <authorList>
            <person name="Gladyshev V.N."/>
            <person name="Fang X."/>
        </authorList>
    </citation>
    <scope>NUCLEOTIDE SEQUENCE [LARGE SCALE GENOMIC DNA]</scope>
    <source>
        <tissue evidence="2">Liver</tissue>
    </source>
</reference>
<gene>
    <name evidence="2" type="ORF">H920_13974</name>
</gene>